<evidence type="ECO:0000313" key="2">
    <source>
        <dbReference type="Proteomes" id="UP000007437"/>
    </source>
</evidence>
<name>E5AQR8_MYCRK</name>
<gene>
    <name evidence="1" type="ordered locus">RBRH_03653</name>
</gene>
<accession>E5AQR8</accession>
<dbReference type="AlphaFoldDB" id="E5AQR8"/>
<reference evidence="1 2" key="1">
    <citation type="journal article" date="2011" name="J. Bacteriol.">
        <title>Complete genome sequence of Burkholderia rhizoxinica, an endosymbiont of Rhizopus microsporus.</title>
        <authorList>
            <person name="Lackner G."/>
            <person name="Moebius N."/>
            <person name="Partida-Martinez L."/>
            <person name="Hertweck C."/>
        </authorList>
    </citation>
    <scope>NUCLEOTIDE SEQUENCE [LARGE SCALE GENOMIC DNA]</scope>
    <source>
        <strain evidence="2">DSM 19002 / CIP 109453 / HKI 454</strain>
    </source>
</reference>
<sequence>MAARYGDGDEPEECNECNEHGSIVSGIVPAGCVPVEAIEFRR</sequence>
<proteinExistence type="predicted"/>
<organism evidence="1 2">
    <name type="scientific">Mycetohabitans rhizoxinica (strain DSM 19002 / CIP 109453 / HKI 454)</name>
    <name type="common">Paraburkholderia rhizoxinica</name>
    <dbReference type="NCBI Taxonomy" id="882378"/>
    <lineage>
        <taxon>Bacteria</taxon>
        <taxon>Pseudomonadati</taxon>
        <taxon>Pseudomonadota</taxon>
        <taxon>Betaproteobacteria</taxon>
        <taxon>Burkholderiales</taxon>
        <taxon>Burkholderiaceae</taxon>
        <taxon>Mycetohabitans</taxon>
    </lineage>
</organism>
<evidence type="ECO:0000313" key="1">
    <source>
        <dbReference type="EMBL" id="CBW74950.1"/>
    </source>
</evidence>
<dbReference type="HOGENOM" id="CLU_3248516_0_0_4"/>
<dbReference type="EMBL" id="FR687359">
    <property type="protein sequence ID" value="CBW74950.1"/>
    <property type="molecule type" value="Genomic_DNA"/>
</dbReference>
<dbReference type="KEGG" id="brh:RBRH_03653"/>
<dbReference type="Proteomes" id="UP000007437">
    <property type="component" value="Chromosome"/>
</dbReference>
<protein>
    <submittedName>
        <fullName evidence="1">Uncharacterized protein</fullName>
    </submittedName>
</protein>